<name>A0A0K0DHD7_ANGCA</name>
<accession>A0A0K0DHD7</accession>
<protein>
    <submittedName>
        <fullName evidence="2">Pep_M12B_propep domain-containing protein</fullName>
    </submittedName>
</protein>
<dbReference type="Proteomes" id="UP000035642">
    <property type="component" value="Unassembled WGS sequence"/>
</dbReference>
<dbReference type="WBParaSite" id="ACAC_0001059301-mRNA-1">
    <property type="protein sequence ID" value="ACAC_0001059301-mRNA-1"/>
    <property type="gene ID" value="ACAC_0001059301"/>
</dbReference>
<reference evidence="1" key="1">
    <citation type="submission" date="2012-09" db="EMBL/GenBank/DDBJ databases">
        <authorList>
            <person name="Martin A.A."/>
        </authorList>
    </citation>
    <scope>NUCLEOTIDE SEQUENCE</scope>
</reference>
<proteinExistence type="predicted"/>
<sequence>MRMETVSQDSCLQHVSSVGTCFFSSKKAAAEMESPNDMIHVETDYILKNRKLFSLDTSTVQPYCTGSDHGLLRAKIGISRKLEMNLCYWP</sequence>
<keyword evidence="1" id="KW-1185">Reference proteome</keyword>
<dbReference type="AlphaFoldDB" id="A0A0K0DHD7"/>
<evidence type="ECO:0000313" key="1">
    <source>
        <dbReference type="Proteomes" id="UP000035642"/>
    </source>
</evidence>
<reference evidence="2" key="2">
    <citation type="submission" date="2017-02" db="UniProtKB">
        <authorList>
            <consortium name="WormBaseParasite"/>
        </authorList>
    </citation>
    <scope>IDENTIFICATION</scope>
</reference>
<evidence type="ECO:0000313" key="2">
    <source>
        <dbReference type="WBParaSite" id="ACAC_0001059301-mRNA-1"/>
    </source>
</evidence>
<organism evidence="1 2">
    <name type="scientific">Angiostrongylus cantonensis</name>
    <name type="common">Rat lungworm</name>
    <dbReference type="NCBI Taxonomy" id="6313"/>
    <lineage>
        <taxon>Eukaryota</taxon>
        <taxon>Metazoa</taxon>
        <taxon>Ecdysozoa</taxon>
        <taxon>Nematoda</taxon>
        <taxon>Chromadorea</taxon>
        <taxon>Rhabditida</taxon>
        <taxon>Rhabditina</taxon>
        <taxon>Rhabditomorpha</taxon>
        <taxon>Strongyloidea</taxon>
        <taxon>Metastrongylidae</taxon>
        <taxon>Angiostrongylus</taxon>
    </lineage>
</organism>